<dbReference type="Pfam" id="PF12771">
    <property type="entry name" value="SusD-like_2"/>
    <property type="match status" value="1"/>
</dbReference>
<keyword evidence="3" id="KW-1185">Reference proteome</keyword>
<keyword evidence="2" id="KW-0449">Lipoprotein</keyword>
<dbReference type="InterPro" id="IPR041662">
    <property type="entry name" value="SusD-like_2"/>
</dbReference>
<feature type="signal peptide" evidence="1">
    <location>
        <begin position="1"/>
        <end position="23"/>
    </location>
</feature>
<evidence type="ECO:0000256" key="1">
    <source>
        <dbReference type="SAM" id="SignalP"/>
    </source>
</evidence>
<dbReference type="EMBL" id="BAABCY010000016">
    <property type="protein sequence ID" value="GAA3557222.1"/>
    <property type="molecule type" value="Genomic_DNA"/>
</dbReference>
<feature type="chain" id="PRO_5046534241" evidence="1">
    <location>
        <begin position="24"/>
        <end position="505"/>
    </location>
</feature>
<gene>
    <name evidence="2" type="ORF">GCM10022395_05670</name>
</gene>
<evidence type="ECO:0000313" key="2">
    <source>
        <dbReference type="EMBL" id="GAA3557222.1"/>
    </source>
</evidence>
<sequence>MKKNIIYKSTVLILLLVTLSGCLDDFDELRENPNQPTSVPPSLIFADLTPTATSSFRDDYERMQYHVWIATDNTNPPNFTSGFGGSFGGYATARNIDKMIEEAEKAGAPEYIILGKFYRARAFIEMTRRMGNIPLSEAMNGVDAPQPKYDSQKSVYIQCLNWLDEANEELGSFIAANPVKTLEGDIFFDGNLKQWQKLINAYTLRILISLSKKATDSDVDVQGRFTRIINNPTKYPLMTGIGDNAQLEYSGEDGFKQSYQPEQAVYRDAVVYASTYIDLLKTKQDPRLMIVADPTKDALDAGSDEATVRADFDSYEGADVSATGAENSSKKLDGDFSFPNEEKYWNFVGQPGVWISYWEQEFCIAEAAHRGWISANPTTHYSNAITASMEWYGVDSDEITDYITNKQPYITGSAGLTRLLEQKYLAFAENSDQESFFTTRRTGVPNYIFSTNNGIDPNLGEKYPVRWTYPQSEEDNNNTNYRAALQAQFGAEVDDIDQIIWLLKD</sequence>
<reference evidence="3" key="1">
    <citation type="journal article" date="2019" name="Int. J. Syst. Evol. Microbiol.">
        <title>The Global Catalogue of Microorganisms (GCM) 10K type strain sequencing project: providing services to taxonomists for standard genome sequencing and annotation.</title>
        <authorList>
            <consortium name="The Broad Institute Genomics Platform"/>
            <consortium name="The Broad Institute Genome Sequencing Center for Infectious Disease"/>
            <person name="Wu L."/>
            <person name="Ma J."/>
        </authorList>
    </citation>
    <scope>NUCLEOTIDE SEQUENCE [LARGE SCALE GENOMIC DNA]</scope>
    <source>
        <strain evidence="3">JCM 17111</strain>
    </source>
</reference>
<comment type="caution">
    <text evidence="2">The sequence shown here is derived from an EMBL/GenBank/DDBJ whole genome shotgun (WGS) entry which is preliminary data.</text>
</comment>
<evidence type="ECO:0000313" key="3">
    <source>
        <dbReference type="Proteomes" id="UP001500954"/>
    </source>
</evidence>
<dbReference type="Proteomes" id="UP001500954">
    <property type="component" value="Unassembled WGS sequence"/>
</dbReference>
<keyword evidence="1" id="KW-0732">Signal</keyword>
<dbReference type="SUPFAM" id="SSF48452">
    <property type="entry name" value="TPR-like"/>
    <property type="match status" value="1"/>
</dbReference>
<name>A0ABP6WY52_9FLAO</name>
<accession>A0ABP6WY52</accession>
<proteinExistence type="predicted"/>
<dbReference type="RefSeq" id="WP_345004270.1">
    <property type="nucleotide sequence ID" value="NZ_BAABCY010000016.1"/>
</dbReference>
<dbReference type="InterPro" id="IPR011990">
    <property type="entry name" value="TPR-like_helical_dom_sf"/>
</dbReference>
<organism evidence="2 3">
    <name type="scientific">Snuella lapsa</name>
    <dbReference type="NCBI Taxonomy" id="870481"/>
    <lineage>
        <taxon>Bacteria</taxon>
        <taxon>Pseudomonadati</taxon>
        <taxon>Bacteroidota</taxon>
        <taxon>Flavobacteriia</taxon>
        <taxon>Flavobacteriales</taxon>
        <taxon>Flavobacteriaceae</taxon>
        <taxon>Snuella</taxon>
    </lineage>
</organism>
<protein>
    <submittedName>
        <fullName evidence="2">SusD/RagB family nutrient-binding outer membrane lipoprotein</fullName>
    </submittedName>
</protein>
<dbReference type="PROSITE" id="PS51257">
    <property type="entry name" value="PROKAR_LIPOPROTEIN"/>
    <property type="match status" value="1"/>
</dbReference>
<dbReference type="Gene3D" id="1.25.40.390">
    <property type="match status" value="1"/>
</dbReference>